<dbReference type="SUPFAM" id="SSF52129">
    <property type="entry name" value="Caspase-like"/>
    <property type="match status" value="1"/>
</dbReference>
<accession>A0A7C0XBY3</accession>
<sequence length="1161" mass="127088">MFHIEGGIMFLTAGLLVFLGTSYFVDGRVDLTEKAATLRSEGVYGVAEVEGFDLDGQPGKPLMPQKSYFVVLPEGARPDSVKIVDVEYEYLGSGIQLKPARRPAILPMPGIDVPLPPEEKDAGLYSSAGPYPSSPLRLVGSSLGSGERLAELILFPLRYYPEEGKLFKVNRLRFRLFYHLEGSGGNSIRSDIGFYRRMVINPNDLPSHRFLPPRDYLDYVVITGDNLASAFEPLVEWKRQKGLRAAIRTISWINSNYTGRDLAEKIRNYLKVAYADSGLKWVLLGGDVDIVPARVAYAMTSGAGFFPDEDSLRADLYYSDLDGSWDADGDGVFGEVTDSVDLYPEVFVGRAPVRNLSEAQAFVDKVLAYEKNPPLDYLEKALFFAEILWQDPYTDSGEGKNQIDSLYVPDYIDVQKLYESLGNENRNTVLGAINSGKNFLNHAGHGNYYVMGAGDDYLYPDDMDALTNGDKQGILFSIGCWVGAFDYDAISEHFIRNPEGGGVAFIGNSRYGWGSPGNPGYGYSFKFDKELYRLWFQEGVAHVGEALALAKAAFIPFSREENVYRWHQYQLNLLGDPEMEIWTFTPGSLQVLSPDSLPQGPFSLSVSVMAGGTPISGASVTLLQNGELIACGQTGQNGVAALNLVPQGPDSLLLTATRTGYLHAGKVIYLSEDGSYPGYLGMTVVDSAGNGDGLLNPGESARILPRIFLAGTDGLDDLSLVLHIEGGPWSASDSILSLGSLDPGDTALVEPGFEVQIADTASNGASLTATLGLLVSGVERWNFQVSELVALPVIYVRSISIEAGGDTVPEPGEEVTMDITLGNSGLAPSESLQGAISSPCPYLSFQGGGNISLPPLDPDGTHTVQVLADVDGGTPVPYLATLIISLHDTSGRDYGDTVFLLLGRTGYSYDVEVEDPNWYAGGSWHRSDYRSHSGDYSWYCGSEVSHSYSNYADDSLISPWILVGYSPILRFWHWFEATTYGNDGLYLFIGDESGWHVLDYIGSGGALDSLMPIGNSWAELSYELDGYEPGDSIRVMFLFRSDDSEVAEGFYIDDISISGVYQGLYAEETPSRLQQDCQLFTDRIPLMGLEEVRYLIPRPGYLEISLYDVSGRRVEILFSGKTNMTSGEVSIDPFRHPSGYYFLTLKLDGKILRTRKVLLLR</sequence>
<dbReference type="Proteomes" id="UP000885931">
    <property type="component" value="Unassembled WGS sequence"/>
</dbReference>
<dbReference type="InterPro" id="IPR029030">
    <property type="entry name" value="Caspase-like_dom_sf"/>
</dbReference>
<dbReference type="InterPro" id="IPR038490">
    <property type="entry name" value="Gingipain_propep_sf"/>
</dbReference>
<dbReference type="Gene3D" id="2.60.120.200">
    <property type="match status" value="1"/>
</dbReference>
<dbReference type="EMBL" id="DRBW01000251">
    <property type="protein sequence ID" value="HDM90907.1"/>
    <property type="molecule type" value="Genomic_DNA"/>
</dbReference>
<evidence type="ECO:0000259" key="2">
    <source>
        <dbReference type="Pfam" id="PF01364"/>
    </source>
</evidence>
<feature type="domain" description="Gingipain" evidence="2">
    <location>
        <begin position="219"/>
        <end position="580"/>
    </location>
</feature>
<dbReference type="InterPro" id="IPR001769">
    <property type="entry name" value="Gingipain"/>
</dbReference>
<dbReference type="AlphaFoldDB" id="A0A7C0XBY3"/>
<keyword evidence="1" id="KW-0732">Signal</keyword>
<dbReference type="InterPro" id="IPR029031">
    <property type="entry name" value="Gingipain_N_sf"/>
</dbReference>
<organism evidence="3">
    <name type="scientific">candidate division WOR-3 bacterium</name>
    <dbReference type="NCBI Taxonomy" id="2052148"/>
    <lineage>
        <taxon>Bacteria</taxon>
        <taxon>Bacteria division WOR-3</taxon>
    </lineage>
</organism>
<gene>
    <name evidence="3" type="ORF">ENG67_06855</name>
</gene>
<dbReference type="Gene3D" id="2.60.40.3800">
    <property type="match status" value="1"/>
</dbReference>
<dbReference type="Gene3D" id="2.60.40.10">
    <property type="entry name" value="Immunoglobulins"/>
    <property type="match status" value="1"/>
</dbReference>
<reference evidence="3" key="1">
    <citation type="journal article" date="2020" name="mSystems">
        <title>Genome- and Community-Level Interaction Insights into Carbon Utilization and Element Cycling Functions of Hydrothermarchaeota in Hydrothermal Sediment.</title>
        <authorList>
            <person name="Zhou Z."/>
            <person name="Liu Y."/>
            <person name="Xu W."/>
            <person name="Pan J."/>
            <person name="Luo Z.H."/>
            <person name="Li M."/>
        </authorList>
    </citation>
    <scope>NUCLEOTIDE SEQUENCE [LARGE SCALE GENOMIC DNA]</scope>
    <source>
        <strain evidence="3">HyVt-237</strain>
    </source>
</reference>
<dbReference type="Gene3D" id="3.40.50.10390">
    <property type="entry name" value="Gingipain r, domain 1"/>
    <property type="match status" value="1"/>
</dbReference>
<comment type="caution">
    <text evidence="3">The sequence shown here is derived from an EMBL/GenBank/DDBJ whole genome shotgun (WGS) entry which is preliminary data.</text>
</comment>
<dbReference type="InterPro" id="IPR013783">
    <property type="entry name" value="Ig-like_fold"/>
</dbReference>
<dbReference type="GO" id="GO:0008234">
    <property type="term" value="F:cysteine-type peptidase activity"/>
    <property type="evidence" value="ECO:0007669"/>
    <property type="project" value="InterPro"/>
</dbReference>
<dbReference type="GO" id="GO:0006508">
    <property type="term" value="P:proteolysis"/>
    <property type="evidence" value="ECO:0007669"/>
    <property type="project" value="InterPro"/>
</dbReference>
<dbReference type="Gene3D" id="3.40.50.1460">
    <property type="match status" value="1"/>
</dbReference>
<dbReference type="Pfam" id="PF01364">
    <property type="entry name" value="Peptidase_C25"/>
    <property type="match status" value="1"/>
</dbReference>
<name>A0A7C0XBY3_UNCW3</name>
<evidence type="ECO:0000256" key="1">
    <source>
        <dbReference type="ARBA" id="ARBA00022729"/>
    </source>
</evidence>
<protein>
    <recommendedName>
        <fullName evidence="2">Gingipain domain-containing protein</fullName>
    </recommendedName>
</protein>
<evidence type="ECO:0000313" key="3">
    <source>
        <dbReference type="EMBL" id="HDM90907.1"/>
    </source>
</evidence>
<proteinExistence type="predicted"/>